<dbReference type="PROSITE" id="PS01045">
    <property type="entry name" value="SQUALEN_PHYTOEN_SYN_2"/>
    <property type="match status" value="1"/>
</dbReference>
<name>A0ABV7B625_9GAMM</name>
<dbReference type="InterPro" id="IPR044843">
    <property type="entry name" value="Trans_IPPS_bact-type"/>
</dbReference>
<dbReference type="Gene3D" id="1.10.600.10">
    <property type="entry name" value="Farnesyl Diphosphate Synthase"/>
    <property type="match status" value="1"/>
</dbReference>
<dbReference type="CDD" id="cd00683">
    <property type="entry name" value="Trans_IPPS_HH"/>
    <property type="match status" value="1"/>
</dbReference>
<dbReference type="RefSeq" id="WP_379758587.1">
    <property type="nucleotide sequence ID" value="NZ_JBHRSQ010000012.1"/>
</dbReference>
<accession>A0ABV7B625</accession>
<gene>
    <name evidence="2" type="ORF">ACFODV_10250</name>
</gene>
<sequence length="326" mass="36986">MTTDAHAQATLRKHSKSFYWAGRFLSREELDKGARLYRICRQVDDWADDAHSREEIRQAHRRLVALHDSLSGSHGDTALSSLSVDEARHVVDLQAHIRDLFGHDSVSIQAMRDLLLTMMGDLSLVRIDDDAELLSYAYGAAGTVGVMMCHCLEAREIDAARAFAIDMGMAMQMTNIARDVLEDAQRDRIYLPRTWMTREVSAEAICRGDTGARHTAWMAVKKLVARAEHYYASGWEGLAYLPPRPRLAIAVAGRVYRDIGRRILRMEEDRYWASRVTVPKMGKAHQSLLALAQVPWRETSPSHDSRLHEPLHRRLAPFYSSRDAPP</sequence>
<evidence type="ECO:0000313" key="3">
    <source>
        <dbReference type="Proteomes" id="UP001595386"/>
    </source>
</evidence>
<dbReference type="InterPro" id="IPR008949">
    <property type="entry name" value="Isoprenoid_synthase_dom_sf"/>
</dbReference>
<comment type="caution">
    <text evidence="2">The sequence shown here is derived from an EMBL/GenBank/DDBJ whole genome shotgun (WGS) entry which is preliminary data.</text>
</comment>
<keyword evidence="3" id="KW-1185">Reference proteome</keyword>
<dbReference type="Pfam" id="PF00494">
    <property type="entry name" value="SQS_PSY"/>
    <property type="match status" value="1"/>
</dbReference>
<dbReference type="Proteomes" id="UP001595386">
    <property type="component" value="Unassembled WGS sequence"/>
</dbReference>
<reference evidence="3" key="1">
    <citation type="journal article" date="2019" name="Int. J. Syst. Evol. Microbiol.">
        <title>The Global Catalogue of Microorganisms (GCM) 10K type strain sequencing project: providing services to taxonomists for standard genome sequencing and annotation.</title>
        <authorList>
            <consortium name="The Broad Institute Genomics Platform"/>
            <consortium name="The Broad Institute Genome Sequencing Center for Infectious Disease"/>
            <person name="Wu L."/>
            <person name="Ma J."/>
        </authorList>
    </citation>
    <scope>NUCLEOTIDE SEQUENCE [LARGE SCALE GENOMIC DNA]</scope>
    <source>
        <strain evidence="3">KCTC 52660</strain>
    </source>
</reference>
<evidence type="ECO:0000256" key="1">
    <source>
        <dbReference type="ARBA" id="ARBA00022679"/>
    </source>
</evidence>
<keyword evidence="1 2" id="KW-0808">Transferase</keyword>
<dbReference type="InterPro" id="IPR033904">
    <property type="entry name" value="Trans_IPPS_HH"/>
</dbReference>
<dbReference type="SFLD" id="SFLDS00005">
    <property type="entry name" value="Isoprenoid_Synthase_Type_I"/>
    <property type="match status" value="1"/>
</dbReference>
<dbReference type="SFLD" id="SFLDG01018">
    <property type="entry name" value="Squalene/Phytoene_Synthase_Lik"/>
    <property type="match status" value="1"/>
</dbReference>
<dbReference type="GO" id="GO:0016740">
    <property type="term" value="F:transferase activity"/>
    <property type="evidence" value="ECO:0007669"/>
    <property type="project" value="UniProtKB-KW"/>
</dbReference>
<dbReference type="InterPro" id="IPR019845">
    <property type="entry name" value="Squalene/phytoene_synthase_CS"/>
</dbReference>
<protein>
    <submittedName>
        <fullName evidence="2">Phytoene/squalene synthase family protein</fullName>
        <ecNumber evidence="2">2.5.1.-</ecNumber>
    </submittedName>
</protein>
<organism evidence="2 3">
    <name type="scientific">Halomonas tibetensis</name>
    <dbReference type="NCBI Taxonomy" id="2259590"/>
    <lineage>
        <taxon>Bacteria</taxon>
        <taxon>Pseudomonadati</taxon>
        <taxon>Pseudomonadota</taxon>
        <taxon>Gammaproteobacteria</taxon>
        <taxon>Oceanospirillales</taxon>
        <taxon>Halomonadaceae</taxon>
        <taxon>Halomonas</taxon>
    </lineage>
</organism>
<dbReference type="EC" id="2.5.1.-" evidence="2"/>
<dbReference type="PANTHER" id="PTHR31480">
    <property type="entry name" value="BIFUNCTIONAL LYCOPENE CYCLASE/PHYTOENE SYNTHASE"/>
    <property type="match status" value="1"/>
</dbReference>
<dbReference type="EMBL" id="JBHRSQ010000012">
    <property type="protein sequence ID" value="MFC2992411.1"/>
    <property type="molecule type" value="Genomic_DNA"/>
</dbReference>
<dbReference type="SUPFAM" id="SSF48576">
    <property type="entry name" value="Terpenoid synthases"/>
    <property type="match status" value="1"/>
</dbReference>
<dbReference type="SFLD" id="SFLDG01212">
    <property type="entry name" value="Phytoene_synthase_like"/>
    <property type="match status" value="1"/>
</dbReference>
<evidence type="ECO:0000313" key="2">
    <source>
        <dbReference type="EMBL" id="MFC2992411.1"/>
    </source>
</evidence>
<dbReference type="InterPro" id="IPR002060">
    <property type="entry name" value="Squ/phyt_synthse"/>
</dbReference>
<proteinExistence type="predicted"/>